<reference evidence="2" key="1">
    <citation type="submission" date="2006-12" db="EMBL/GenBank/DDBJ databases">
        <title>Complete sequence of chromosome 1 of Verminephrobacter eiseniae EF01-2.</title>
        <authorList>
            <person name="Copeland A."/>
            <person name="Lucas S."/>
            <person name="Lapidus A."/>
            <person name="Barry K."/>
            <person name="Detter J.C."/>
            <person name="Glavina del Rio T."/>
            <person name="Dalin E."/>
            <person name="Tice H."/>
            <person name="Pitluck S."/>
            <person name="Chertkov O."/>
            <person name="Brettin T."/>
            <person name="Bruce D."/>
            <person name="Han C."/>
            <person name="Tapia R."/>
            <person name="Gilna P."/>
            <person name="Schmutz J."/>
            <person name="Larimer F."/>
            <person name="Land M."/>
            <person name="Hauser L."/>
            <person name="Kyrpides N."/>
            <person name="Kim E."/>
            <person name="Stahl D."/>
            <person name="Richardson P."/>
        </authorList>
    </citation>
    <scope>NUCLEOTIDE SEQUENCE [LARGE SCALE GENOMIC DNA]</scope>
    <source>
        <strain evidence="2">EF01-2</strain>
    </source>
</reference>
<dbReference type="PROSITE" id="PS01125">
    <property type="entry name" value="ROK"/>
    <property type="match status" value="1"/>
</dbReference>
<dbReference type="SUPFAM" id="SSF53067">
    <property type="entry name" value="Actin-like ATPase domain"/>
    <property type="match status" value="1"/>
</dbReference>
<dbReference type="InterPro" id="IPR000600">
    <property type="entry name" value="ROK"/>
</dbReference>
<dbReference type="KEGG" id="vei:Veis_3275"/>
<accession>A1WMZ8</accession>
<dbReference type="Gene3D" id="3.30.420.40">
    <property type="match status" value="2"/>
</dbReference>
<evidence type="ECO:0000313" key="2">
    <source>
        <dbReference type="Proteomes" id="UP000000374"/>
    </source>
</evidence>
<dbReference type="Pfam" id="PF00480">
    <property type="entry name" value="ROK"/>
    <property type="match status" value="1"/>
</dbReference>
<sequence length="372" mass="39011">MARRLAYSKSKANAMVAALLDEGVLDEVGLQESSGGRRAETLRLSESLGAVLGVDMDATSMQLALMRPDMAVLARQCETIDVRRGPGVILAQLCGLMRELMARCGLSSSQLIAIGMGVPGPVDFASGQLVNPPLMPDWDGFSIRDYLREAFVAPVFVDNDVNLMALGKLWRLQRTLSDFLVIKVGTGIGCGIVCHGQVYRGTNGSAGDVGHICVDQAGPRCHCGNQGCVEAMAAAPALVRAAIEVAQKGESSWLAERLQASGSLGIEDLAQASRVGDVAANILIQRAGSLVGQMLASVVNFFNPSHVFIGGLVADMGPLFLASVRQSVYHRSLALSTRHLEIQCAPLADDAALVGAGVLAMQESLTQSGGAP</sequence>
<dbReference type="HOGENOM" id="CLU_036604_13_3_4"/>
<proteinExistence type="predicted"/>
<dbReference type="PANTHER" id="PTHR18964:SF173">
    <property type="entry name" value="GLUCOKINASE"/>
    <property type="match status" value="1"/>
</dbReference>
<dbReference type="InterPro" id="IPR049874">
    <property type="entry name" value="ROK_cs"/>
</dbReference>
<keyword evidence="2" id="KW-1185">Reference proteome</keyword>
<evidence type="ECO:0000313" key="1">
    <source>
        <dbReference type="EMBL" id="ABM59005.1"/>
    </source>
</evidence>
<dbReference type="EMBL" id="CP000542">
    <property type="protein sequence ID" value="ABM59005.1"/>
    <property type="molecule type" value="Genomic_DNA"/>
</dbReference>
<dbReference type="STRING" id="391735.Veis_3275"/>
<protein>
    <submittedName>
        <fullName evidence="1">ROK family protein</fullName>
    </submittedName>
</protein>
<name>A1WMZ8_VEREI</name>
<dbReference type="AlphaFoldDB" id="A1WMZ8"/>
<organism evidence="1 2">
    <name type="scientific">Verminephrobacter eiseniae (strain EF01-2)</name>
    <dbReference type="NCBI Taxonomy" id="391735"/>
    <lineage>
        <taxon>Bacteria</taxon>
        <taxon>Pseudomonadati</taxon>
        <taxon>Pseudomonadota</taxon>
        <taxon>Betaproteobacteria</taxon>
        <taxon>Burkholderiales</taxon>
        <taxon>Comamonadaceae</taxon>
        <taxon>Verminephrobacter</taxon>
    </lineage>
</organism>
<gene>
    <name evidence="1" type="ordered locus">Veis_3275</name>
</gene>
<dbReference type="eggNOG" id="COG1940">
    <property type="taxonomic scope" value="Bacteria"/>
</dbReference>
<dbReference type="Proteomes" id="UP000000374">
    <property type="component" value="Chromosome"/>
</dbReference>
<dbReference type="InterPro" id="IPR043129">
    <property type="entry name" value="ATPase_NBD"/>
</dbReference>
<dbReference type="PANTHER" id="PTHR18964">
    <property type="entry name" value="ROK (REPRESSOR, ORF, KINASE) FAMILY"/>
    <property type="match status" value="1"/>
</dbReference>